<dbReference type="Gene3D" id="3.90.1150.200">
    <property type="match status" value="1"/>
</dbReference>
<dbReference type="SUPFAM" id="SSF159888">
    <property type="entry name" value="YdhG-like"/>
    <property type="match status" value="1"/>
</dbReference>
<evidence type="ECO:0000313" key="2">
    <source>
        <dbReference type="EMBL" id="QNF33989.1"/>
    </source>
</evidence>
<proteinExistence type="predicted"/>
<keyword evidence="3" id="KW-1185">Reference proteome</keyword>
<dbReference type="EMBL" id="CP055156">
    <property type="protein sequence ID" value="QNF33989.1"/>
    <property type="molecule type" value="Genomic_DNA"/>
</dbReference>
<feature type="domain" description="YdhG-like" evidence="1">
    <location>
        <begin position="27"/>
        <end position="115"/>
    </location>
</feature>
<protein>
    <submittedName>
        <fullName evidence="2">DUF1801 domain-containing protein</fullName>
    </submittedName>
</protein>
<reference evidence="2 3" key="1">
    <citation type="journal article" date="2018" name="Int. J. Syst. Evol. Microbiol.">
        <title>Adhaeribacter swui sp. nov., isolated from wet mud.</title>
        <authorList>
            <person name="Kim D.U."/>
            <person name="Kim K.W."/>
            <person name="Kang M.S."/>
            <person name="Kim J.Y."/>
            <person name="Jang J.H."/>
            <person name="Kim M.K."/>
        </authorList>
    </citation>
    <scope>NUCLEOTIDE SEQUENCE [LARGE SCALE GENOMIC DNA]</scope>
    <source>
        <strain evidence="2 3">KCTC 52873</strain>
    </source>
</reference>
<evidence type="ECO:0000313" key="3">
    <source>
        <dbReference type="Proteomes" id="UP000515237"/>
    </source>
</evidence>
<name>A0A7G7GA05_9BACT</name>
<organism evidence="2 3">
    <name type="scientific">Adhaeribacter swui</name>
    <dbReference type="NCBI Taxonomy" id="2086471"/>
    <lineage>
        <taxon>Bacteria</taxon>
        <taxon>Pseudomonadati</taxon>
        <taxon>Bacteroidota</taxon>
        <taxon>Cytophagia</taxon>
        <taxon>Cytophagales</taxon>
        <taxon>Hymenobacteraceae</taxon>
        <taxon>Adhaeribacter</taxon>
    </lineage>
</organism>
<dbReference type="Proteomes" id="UP000515237">
    <property type="component" value="Chromosome"/>
</dbReference>
<sequence length="140" mass="15747">MKATATSPIAPDVDAYLQAFPEAVKLTLENVRQVIRATAPLAQEVISYQVPGYKYLGPVVYFAGYKNHCSLFVINKEILKIFASELRGFKTAGATIHFTFQKPLPNDLIRRIVQLRLQENEELDALKKLTAKNKIRKASI</sequence>
<dbReference type="KEGG" id="aswu:HUW51_15135"/>
<gene>
    <name evidence="2" type="ORF">HUW51_15135</name>
</gene>
<dbReference type="Pfam" id="PF08818">
    <property type="entry name" value="DUF1801"/>
    <property type="match status" value="1"/>
</dbReference>
<dbReference type="InterPro" id="IPR014922">
    <property type="entry name" value="YdhG-like"/>
</dbReference>
<evidence type="ECO:0000259" key="1">
    <source>
        <dbReference type="Pfam" id="PF08818"/>
    </source>
</evidence>
<accession>A0A7G7GA05</accession>
<dbReference type="AlphaFoldDB" id="A0A7G7GA05"/>
<dbReference type="RefSeq" id="WP_185270472.1">
    <property type="nucleotide sequence ID" value="NZ_CP055156.1"/>
</dbReference>